<name>A0ABC8UIA3_9AQUA</name>
<dbReference type="Proteomes" id="UP001642360">
    <property type="component" value="Unassembled WGS sequence"/>
</dbReference>
<gene>
    <name evidence="1" type="ORF">ILEXP_LOCUS50802</name>
</gene>
<keyword evidence="2" id="KW-1185">Reference proteome</keyword>
<dbReference type="EMBL" id="CAUOFW020007835">
    <property type="protein sequence ID" value="CAK9180775.1"/>
    <property type="molecule type" value="Genomic_DNA"/>
</dbReference>
<organism evidence="1 2">
    <name type="scientific">Ilex paraguariensis</name>
    <name type="common">yerba mate</name>
    <dbReference type="NCBI Taxonomy" id="185542"/>
    <lineage>
        <taxon>Eukaryota</taxon>
        <taxon>Viridiplantae</taxon>
        <taxon>Streptophyta</taxon>
        <taxon>Embryophyta</taxon>
        <taxon>Tracheophyta</taxon>
        <taxon>Spermatophyta</taxon>
        <taxon>Magnoliopsida</taxon>
        <taxon>eudicotyledons</taxon>
        <taxon>Gunneridae</taxon>
        <taxon>Pentapetalae</taxon>
        <taxon>asterids</taxon>
        <taxon>campanulids</taxon>
        <taxon>Aquifoliales</taxon>
        <taxon>Aquifoliaceae</taxon>
        <taxon>Ilex</taxon>
    </lineage>
</organism>
<comment type="caution">
    <text evidence="1">The sequence shown here is derived from an EMBL/GenBank/DDBJ whole genome shotgun (WGS) entry which is preliminary data.</text>
</comment>
<proteinExistence type="predicted"/>
<sequence>MSLSSAEKGSKTKTVCSGVTGELPEVTVTVEVEVEVDSEMTPFSTPCDSPLFFTPMASPRSVGIDNGDRKVLPVGRHAVVFLYFLMNLDFDVLLSLSVCMELSGEH</sequence>
<dbReference type="AlphaFoldDB" id="A0ABC8UIA3"/>
<evidence type="ECO:0000313" key="1">
    <source>
        <dbReference type="EMBL" id="CAK9180775.1"/>
    </source>
</evidence>
<accession>A0ABC8UIA3</accession>
<evidence type="ECO:0000313" key="2">
    <source>
        <dbReference type="Proteomes" id="UP001642360"/>
    </source>
</evidence>
<reference evidence="1 2" key="1">
    <citation type="submission" date="2024-02" db="EMBL/GenBank/DDBJ databases">
        <authorList>
            <person name="Vignale AGUSTIN F."/>
            <person name="Sosa J E."/>
            <person name="Modenutti C."/>
        </authorList>
    </citation>
    <scope>NUCLEOTIDE SEQUENCE [LARGE SCALE GENOMIC DNA]</scope>
</reference>
<protein>
    <submittedName>
        <fullName evidence="1">Uncharacterized protein</fullName>
    </submittedName>
</protein>